<dbReference type="Gene3D" id="2.60.40.10">
    <property type="entry name" value="Immunoglobulins"/>
    <property type="match status" value="2"/>
</dbReference>
<dbReference type="InterPro" id="IPR036465">
    <property type="entry name" value="vWFA_dom_sf"/>
</dbReference>
<dbReference type="Pfam" id="PF17802">
    <property type="entry name" value="SpaA"/>
    <property type="match status" value="2"/>
</dbReference>
<feature type="signal peptide" evidence="3">
    <location>
        <begin position="1"/>
        <end position="28"/>
    </location>
</feature>
<dbReference type="InterPro" id="IPR051266">
    <property type="entry name" value="CLCR"/>
</dbReference>
<evidence type="ECO:0000256" key="1">
    <source>
        <dbReference type="SAM" id="MobiDB-lite"/>
    </source>
</evidence>
<dbReference type="SMART" id="SM00327">
    <property type="entry name" value="VWA"/>
    <property type="match status" value="1"/>
</dbReference>
<feature type="domain" description="VWFA" evidence="4">
    <location>
        <begin position="878"/>
        <end position="1056"/>
    </location>
</feature>
<organism evidence="6 7">
    <name type="scientific">Bariatricus massiliensis</name>
    <dbReference type="NCBI Taxonomy" id="1745713"/>
    <lineage>
        <taxon>Bacteria</taxon>
        <taxon>Bacillati</taxon>
        <taxon>Bacillota</taxon>
        <taxon>Clostridia</taxon>
        <taxon>Lachnospirales</taxon>
        <taxon>Lachnospiraceae</taxon>
        <taxon>Bariatricus</taxon>
    </lineage>
</organism>
<name>A0ABS8DIG9_9FIRM</name>
<dbReference type="PROSITE" id="PS51820">
    <property type="entry name" value="PA14"/>
    <property type="match status" value="1"/>
</dbReference>
<feature type="domain" description="PA14" evidence="5">
    <location>
        <begin position="471"/>
        <end position="636"/>
    </location>
</feature>
<dbReference type="RefSeq" id="WP_227183669.1">
    <property type="nucleotide sequence ID" value="NZ_JAJCIQ010000009.1"/>
</dbReference>
<dbReference type="CDD" id="cd00198">
    <property type="entry name" value="vWFA"/>
    <property type="match status" value="1"/>
</dbReference>
<dbReference type="InterPro" id="IPR002035">
    <property type="entry name" value="VWF_A"/>
</dbReference>
<dbReference type="EMBL" id="JAJCIS010000009">
    <property type="protein sequence ID" value="MCB7388213.1"/>
    <property type="molecule type" value="Genomic_DNA"/>
</dbReference>
<dbReference type="PROSITE" id="PS50234">
    <property type="entry name" value="VWFA"/>
    <property type="match status" value="1"/>
</dbReference>
<dbReference type="PANTHER" id="PTHR10579:SF43">
    <property type="entry name" value="ZINC FINGER (C3HC4-TYPE RING FINGER) FAMILY PROTEIN"/>
    <property type="match status" value="1"/>
</dbReference>
<dbReference type="InterPro" id="IPR013783">
    <property type="entry name" value="Ig-like_fold"/>
</dbReference>
<feature type="compositionally biased region" description="Polar residues" evidence="1">
    <location>
        <begin position="37"/>
        <end position="46"/>
    </location>
</feature>
<keyword evidence="2" id="KW-0472">Membrane</keyword>
<gene>
    <name evidence="6" type="ORF">LIZ65_13055</name>
</gene>
<evidence type="ECO:0000313" key="6">
    <source>
        <dbReference type="EMBL" id="MCB7388213.1"/>
    </source>
</evidence>
<evidence type="ECO:0000256" key="2">
    <source>
        <dbReference type="SAM" id="Phobius"/>
    </source>
</evidence>
<dbReference type="SUPFAM" id="SSF53300">
    <property type="entry name" value="vWA-like"/>
    <property type="match status" value="1"/>
</dbReference>
<evidence type="ECO:0000256" key="3">
    <source>
        <dbReference type="SAM" id="SignalP"/>
    </source>
</evidence>
<sequence length="1618" mass="178394">MKSNLKKRILAFMLCMVMVLSSATSVLADDADAGNTRSVEANQEVNSEPAAVSEEADSTAETQGQPDVEEESKDVETEQPTVDTSTGNPEGSGEQQVESTGQETANDISVSTIIDGTTITMSGSSTSFPQGSSYEISASKLSEDKIKDVEIALKKKELEENTNIARYQAYDIKLLVDGTEAQPTGNVNVTFEGGEVQEKVAGAENVEVYHINEEQQIASNIEKTVENNTVEMTTNHFSTYVITTTTSKKIEVNIQHFIDGSKDKIFADSTLYLDNTGSIDLGVKGGNYEVTKIVKVTIDKYGKEVETEIGDDRVITEDTNYRVYYTATKEKNVEGGVTFYDYQINPKSGKSINDSSNYPKGAADNTKLAIGNEQYRKQGEKYVTKKSYGGVSYKDKNGKTNTFSAATVNINNWSQTYDDYIYKDIITGVDIDTGALLMGTNSNGATLTEPGLFTDEEFEGKQVYKNYKLNLDRDGNTYRLSKVTKNGVNKATDMSKFFPLDDYKGKEASKEAYSDSNHNYYFGMRYDIEFSLEDYIGELNYSFSGDDDLWVVLDGTKVVVDVGGIHDAMPQEVDLWTVLLNKQSYSEEDKTQYVKENGAEKHRLTVLYLERGANLSNCNMYYTLPNSSIIEVNEIGTTSLSFTKVDSKTGAKLAGAGFTLYKDAELTQPVNTYKNEDGETVAKEELTSENGTITLENLKLGDVYYLKETTAPDGYIPSDKIYKITVAYEDGKAVAKLFAIDDEDETAITEIPNQLIEEFINEQLVYDKTAQLIDWDKRTYQIKLNASSIKTITTEGGTKEVDVALVLDRSNSMNYYGGVDISKPVSGAPSPNGTYYYYEADGNLYRLQYSNNRWRRWTYYVEDSADAPDNENHGWKSQTNVTLDTSLKYYTGYSTRLAIMKRATCEFIDSLAEISPNSNISITAFAGSASVGRTMQNIGENKDSLKSYINGLSTTSSTNTYDGLVKANGTFSADSKNEKFTILLSDGVPTTNKTSAENFAATMGQKGITIHTIGFFVDTEGENHLTKIANNGNGKFLFASGAASLVDSFDLILESVITGIPIQNATVKDYIDSRFEVTDINGVPLPENSEISDNLGNKGLLKKDGSGNWYVVWSGITIPPKNSQTGNSGWSANIYIKARDNYIGGNAVTTNQSNSSIVFENGVGAKLPQPTVNVKAELDVSNQIVTIYKGDVVPTEEAILNSLFDTKYIGHYGVEANDFNLSWYTNEACTEGITAEELTNRIPDSDTTFYLKVTYDAGIPTDQSNTNTTIDNKVYISGDEDHIVEALNDGKVSGKESPDFKDVIDKPYGIYKVKVISGEIQLTKNLEKASEKKQVFKFNIKKDGKEFKEVSIVIPAGETSVSLTSAELKDLPRGSYEITEVPVAGYDLQNLLVDNAITNCENYTDIKGESATFVLGNNTDKENVIKNYSYNMKDGGTVGKVEFTNAVVFTNWDIIKRSTSGENIVLGGAEFKLRPSNAIEALSKPTYYGRSSNDGIIEWYSDKDFTTKITTDNLEHGSYILTEEKAPTGYSINEENWTIEIGKGGLKSITSSEKEPAHQSEIIEGKTIIHFYFENTPVYDLPSAGGYGIYWYSIGGMLLMIAAALILYKNKCREVLKS</sequence>
<feature type="compositionally biased region" description="Polar residues" evidence="1">
    <location>
        <begin position="78"/>
        <end position="107"/>
    </location>
</feature>
<dbReference type="InterPro" id="IPR041033">
    <property type="entry name" value="SpaA_PFL_dom_1"/>
</dbReference>
<dbReference type="PANTHER" id="PTHR10579">
    <property type="entry name" value="CALCIUM-ACTIVATED CHLORIDE CHANNEL REGULATOR"/>
    <property type="match status" value="1"/>
</dbReference>
<keyword evidence="2" id="KW-0812">Transmembrane</keyword>
<comment type="caution">
    <text evidence="6">The sequence shown here is derived from an EMBL/GenBank/DDBJ whole genome shotgun (WGS) entry which is preliminary data.</text>
</comment>
<feature type="transmembrane region" description="Helical" evidence="2">
    <location>
        <begin position="1589"/>
        <end position="1608"/>
    </location>
</feature>
<keyword evidence="3" id="KW-0732">Signal</keyword>
<keyword evidence="2" id="KW-1133">Transmembrane helix</keyword>
<evidence type="ECO:0000313" key="7">
    <source>
        <dbReference type="Proteomes" id="UP001299546"/>
    </source>
</evidence>
<evidence type="ECO:0000259" key="4">
    <source>
        <dbReference type="PROSITE" id="PS50234"/>
    </source>
</evidence>
<dbReference type="Proteomes" id="UP001299546">
    <property type="component" value="Unassembled WGS sequence"/>
</dbReference>
<proteinExistence type="predicted"/>
<reference evidence="6 7" key="1">
    <citation type="submission" date="2021-10" db="EMBL/GenBank/DDBJ databases">
        <title>Collection of gut derived symbiotic bacterial strains cultured from healthy donors.</title>
        <authorList>
            <person name="Lin H."/>
            <person name="Littmann E."/>
            <person name="Kohout C."/>
            <person name="Pamer E.G."/>
        </authorList>
    </citation>
    <scope>NUCLEOTIDE SEQUENCE [LARGE SCALE GENOMIC DNA]</scope>
    <source>
        <strain evidence="6 7">DFI.1.165</strain>
    </source>
</reference>
<feature type="region of interest" description="Disordered" evidence="1">
    <location>
        <begin position="37"/>
        <end position="107"/>
    </location>
</feature>
<dbReference type="NCBIfam" id="TIGR02148">
    <property type="entry name" value="Fibro_Slime"/>
    <property type="match status" value="1"/>
</dbReference>
<protein>
    <submittedName>
        <fullName evidence="6">Fibro-slime domain-containing protein</fullName>
    </submittedName>
</protein>
<feature type="chain" id="PRO_5047488691" evidence="3">
    <location>
        <begin position="29"/>
        <end position="1618"/>
    </location>
</feature>
<dbReference type="Gene3D" id="3.40.50.410">
    <property type="entry name" value="von Willebrand factor, type A domain"/>
    <property type="match status" value="1"/>
</dbReference>
<keyword evidence="7" id="KW-1185">Reference proteome</keyword>
<evidence type="ECO:0000259" key="5">
    <source>
        <dbReference type="PROSITE" id="PS51820"/>
    </source>
</evidence>
<dbReference type="InterPro" id="IPR011874">
    <property type="entry name" value="Fibro_Slime"/>
</dbReference>
<accession>A0ABS8DIG9</accession>
<dbReference type="InterPro" id="IPR037524">
    <property type="entry name" value="PA14/GLEYA"/>
</dbReference>